<dbReference type="InterPro" id="IPR036388">
    <property type="entry name" value="WH-like_DNA-bd_sf"/>
</dbReference>
<gene>
    <name evidence="9" type="ORF">A0J61_05893</name>
</gene>
<dbReference type="GO" id="GO:0003677">
    <property type="term" value="F:DNA binding"/>
    <property type="evidence" value="ECO:0007669"/>
    <property type="project" value="UniProtKB-KW"/>
</dbReference>
<dbReference type="Pfam" id="PF20222">
    <property type="entry name" value="DUF6581"/>
    <property type="match status" value="1"/>
</dbReference>
<comment type="subcellular location">
    <subcellularLocation>
        <location evidence="1">Nucleus</location>
    </subcellularLocation>
</comment>
<evidence type="ECO:0000256" key="1">
    <source>
        <dbReference type="ARBA" id="ARBA00004123"/>
    </source>
</evidence>
<dbReference type="InterPro" id="IPR007309">
    <property type="entry name" value="TFIIIC_Bblock-bd"/>
</dbReference>
<protein>
    <submittedName>
        <fullName evidence="9">Uncharacterized protein</fullName>
    </submittedName>
</protein>
<feature type="region of interest" description="Disordered" evidence="6">
    <location>
        <begin position="455"/>
        <end position="521"/>
    </location>
</feature>
<dbReference type="OrthoDB" id="68020at2759"/>
<name>A0A1C7NAB5_9FUNG</name>
<dbReference type="FunCoup" id="A0A1C7NAB5">
    <property type="interactions" value="4"/>
</dbReference>
<feature type="compositionally biased region" description="Polar residues" evidence="6">
    <location>
        <begin position="478"/>
        <end position="491"/>
    </location>
</feature>
<accession>A0A1C7NAB5</accession>
<proteinExistence type="predicted"/>
<dbReference type="InterPro" id="IPR036390">
    <property type="entry name" value="WH_DNA-bd_sf"/>
</dbReference>
<dbReference type="GO" id="GO:0006384">
    <property type="term" value="P:transcription initiation at RNA polymerase III promoter"/>
    <property type="evidence" value="ECO:0007669"/>
    <property type="project" value="InterPro"/>
</dbReference>
<evidence type="ECO:0000313" key="10">
    <source>
        <dbReference type="Proteomes" id="UP000093000"/>
    </source>
</evidence>
<dbReference type="Pfam" id="PF04182">
    <property type="entry name" value="B-block_TFIIIC"/>
    <property type="match status" value="1"/>
</dbReference>
<dbReference type="Proteomes" id="UP000093000">
    <property type="component" value="Unassembled WGS sequence"/>
</dbReference>
<dbReference type="Gene3D" id="1.10.10.10">
    <property type="entry name" value="Winged helix-like DNA-binding domain superfamily/Winged helix DNA-binding domain"/>
    <property type="match status" value="1"/>
</dbReference>
<dbReference type="GO" id="GO:0042791">
    <property type="term" value="P:5S class rRNA transcription by RNA polymerase III"/>
    <property type="evidence" value="ECO:0007669"/>
    <property type="project" value="TreeGrafter"/>
</dbReference>
<organism evidence="9 10">
    <name type="scientific">Choanephora cucurbitarum</name>
    <dbReference type="NCBI Taxonomy" id="101091"/>
    <lineage>
        <taxon>Eukaryota</taxon>
        <taxon>Fungi</taxon>
        <taxon>Fungi incertae sedis</taxon>
        <taxon>Mucoromycota</taxon>
        <taxon>Mucoromycotina</taxon>
        <taxon>Mucoromycetes</taxon>
        <taxon>Mucorales</taxon>
        <taxon>Mucorineae</taxon>
        <taxon>Choanephoraceae</taxon>
        <taxon>Choanephoroideae</taxon>
        <taxon>Choanephora</taxon>
    </lineage>
</organism>
<evidence type="ECO:0000313" key="9">
    <source>
        <dbReference type="EMBL" id="OBZ86053.1"/>
    </source>
</evidence>
<sequence>FEKVFMLDQILAGLVEEVALEGESGCTLSQFFTLIENFAKKKCEQLDLKKPILFDEKYNSFLWELIKSDENLIFSKNKENLNVSSLGYEKLTSDADFVYVHAVEEVQDQVLYGNLKSEKKTLTAAHRQVLSVVAKCRSQGVSQFQLRELLGMDGKTVFRYIKKLDELGLVVKEEAYANNIITRIVFHRRFATDPSTNEETGSKQIENGVIYRIPDFKHDILEQLKKSPNSMMGMLELIKSLGLESQKQIRWARVRLTELHDQGLVERLIASDGKHKRHVVRLIEQSAKNNDDERQADTVHREEPKQSYCIHRDLPTEYVFYRDLVAAGDHGLTRQVRIIYDFVCDHCIHLSFFLKDLLNKYSMLDHVIPLSFFENGTIPSKDPALLKYLIYRTEELEGKQRQFRYFSSETWQNICSRMGKEAPSVPEPELPAFDDLVEPDRVDAIGFQIQQLFSSGKKRASGTPLKKETKRQKKSNKQEQTANKMDSQLAPSQPPTRKRTQEDIRASEEIENEPVNSKQVRTSIRDVKKFKKTSLDTTKARRCTIMLELVEKYRICELGQDIYREFIDIEAVQNTTKIARSTFDKLVAQMHKDKQLRLFVTSVQRPSGLTEIKKIILHKDLTEESESVKQYVNNFSVERSIVSSKNKVREIQKINVDALPPSATSLPRSQIKMDEIESPRKLASKYGYIRSIWQRARSFHEALFNFCSSHHTDTIDMAEFMKTLPFERILNLVIIPYDDNTLIEFLKDSSNRSIVMQHLPKEIRSIIYQAHRKLRTILVRLIHILEALELLKPAQEEKEITSCQQTKYKYIHTSYVLCRLAHVKIYARKDAPIKQTIRLNTFADLQQFWSELKVFNTSGFEKVDNDMNESHPLLNIWSPYTWTSGLWFTLEQKNVLDSYIDFQNKKVPSESDSTIRAYLMKKLNISTHRIKTYYDSIRNAFDKSTRREKKAKKKSSHISSSPAINELMKASLEKRKVNAALFKMRQTGPFVEQTFVGSRKLRRLRLVSEPYRGQDKIGKTRLRKPVAAYSRVEEDALVYAYSIMKARASTSTFYWGPIAKVLPAHTPERSRRVLSHMMKKDSKLSSTIEELKKHWLDIYEKGIACNEIQDEKPWDTQDYDLPSYLAYFVEKLQAAENAKRIAFLSEASPLPKAYADVHTWFNVFRKQDSSVKAFDSIDEIHATESLRSETFDAIDTTSFLGDEEASIACVSSLIKMILVTPESTYCAKDAFHMLKEFSESTIEKGISKLRSDGLIVGEKAKYGRVPGRNINVSEKFLNIAAGLLPYEFFKTARQYHKLLELKGSIDIQNSELNSGRMATVLDLLSQGKLIISLKDKDQFVESKKVLHYPKASAVSIRETFVYEKLDIKIQADLHTEPVARITTSEQVYIPTIEEIKATLESLALKQPIVHDLYNFITGHRKRGATRNEISSALNETYENVSDALDLLLNAKPALIRIFGLENLRYVSAEFCSHWMLKNPQNGQYMPPLMWYDASGGLTKPALEGCEDTVMSHILYTPGISFTQLHKRLQPLFSGFELHSILRTLITKQKSTVQLASDTSFGTSSQEATYYWLAPNYYLS</sequence>
<dbReference type="InParanoid" id="A0A1C7NAB5"/>
<dbReference type="EMBL" id="LUGH01000333">
    <property type="protein sequence ID" value="OBZ86053.1"/>
    <property type="molecule type" value="Genomic_DNA"/>
</dbReference>
<evidence type="ECO:0000256" key="5">
    <source>
        <dbReference type="ARBA" id="ARBA00023242"/>
    </source>
</evidence>
<keyword evidence="4" id="KW-0804">Transcription</keyword>
<evidence type="ECO:0000259" key="8">
    <source>
        <dbReference type="Pfam" id="PF20222"/>
    </source>
</evidence>
<dbReference type="PANTHER" id="PTHR15180:SF1">
    <property type="entry name" value="GENERAL TRANSCRIPTION FACTOR 3C POLYPEPTIDE 1"/>
    <property type="match status" value="1"/>
</dbReference>
<dbReference type="GO" id="GO:0000127">
    <property type="term" value="C:transcription factor TFIIIC complex"/>
    <property type="evidence" value="ECO:0007669"/>
    <property type="project" value="InterPro"/>
</dbReference>
<dbReference type="PANTHER" id="PTHR15180">
    <property type="entry name" value="GENERAL TRANSCRIPTION FACTOR 3C POLYPEPTIDE 1"/>
    <property type="match status" value="1"/>
</dbReference>
<reference evidence="9 10" key="1">
    <citation type="submission" date="2016-03" db="EMBL/GenBank/DDBJ databases">
        <title>Choanephora cucurbitarum.</title>
        <authorList>
            <person name="Min B."/>
            <person name="Park H."/>
            <person name="Park J.-H."/>
            <person name="Shin H.-D."/>
            <person name="Choi I.-G."/>
        </authorList>
    </citation>
    <scope>NUCLEOTIDE SEQUENCE [LARGE SCALE GENOMIC DNA]</scope>
    <source>
        <strain evidence="9 10">KUS-F28377</strain>
    </source>
</reference>
<keyword evidence="10" id="KW-1185">Reference proteome</keyword>
<evidence type="ECO:0000256" key="4">
    <source>
        <dbReference type="ARBA" id="ARBA00023163"/>
    </source>
</evidence>
<evidence type="ECO:0000259" key="7">
    <source>
        <dbReference type="Pfam" id="PF04182"/>
    </source>
</evidence>
<feature type="domain" description="Transcription factor tau subunit sfc3/Tfc3 C-terminal" evidence="8">
    <location>
        <begin position="1029"/>
        <end position="1338"/>
    </location>
</feature>
<dbReference type="InterPro" id="IPR046488">
    <property type="entry name" value="Sfc3/Tfc3_C"/>
</dbReference>
<feature type="non-terminal residue" evidence="9">
    <location>
        <position position="1"/>
    </location>
</feature>
<keyword evidence="3" id="KW-0238">DNA-binding</keyword>
<dbReference type="InterPro" id="IPR044210">
    <property type="entry name" value="Tfc3-like"/>
</dbReference>
<comment type="caution">
    <text evidence="9">The sequence shown here is derived from an EMBL/GenBank/DDBJ whole genome shotgun (WGS) entry which is preliminary data.</text>
</comment>
<dbReference type="STRING" id="101091.A0A1C7NAB5"/>
<feature type="compositionally biased region" description="Basic and acidic residues" evidence="6">
    <location>
        <begin position="499"/>
        <end position="508"/>
    </location>
</feature>
<evidence type="ECO:0000256" key="6">
    <source>
        <dbReference type="SAM" id="MobiDB-lite"/>
    </source>
</evidence>
<keyword evidence="2" id="KW-0597">Phosphoprotein</keyword>
<evidence type="ECO:0000256" key="3">
    <source>
        <dbReference type="ARBA" id="ARBA00023125"/>
    </source>
</evidence>
<keyword evidence="5" id="KW-0539">Nucleus</keyword>
<evidence type="ECO:0000256" key="2">
    <source>
        <dbReference type="ARBA" id="ARBA00022553"/>
    </source>
</evidence>
<dbReference type="GO" id="GO:0005634">
    <property type="term" value="C:nucleus"/>
    <property type="evidence" value="ECO:0007669"/>
    <property type="project" value="UniProtKB-SubCell"/>
</dbReference>
<feature type="domain" description="B-block binding subunit of TFIIIC" evidence="7">
    <location>
        <begin position="126"/>
        <end position="192"/>
    </location>
</feature>
<dbReference type="SUPFAM" id="SSF46785">
    <property type="entry name" value="Winged helix' DNA-binding domain"/>
    <property type="match status" value="1"/>
</dbReference>